<sequence>MDMMIFPFDLVDITGLWNVALFSDDASKVLSIEPDKLYRMEYESSQISVVNLCLLIKDREKFYAEVLTRKSIYIKFTPRATFATSRILKWVMKEVQIFGCADGLHFGAEHDWCSLMFFGYFVNIDGDGVFYIVPLKLKLIQLPQGSILIHQSRGTKTYDITVHNVNWELTIAYKNSAQLYKEQAQKLKSILVPSTYLPNTISNSNLTFASIIIRNFMEFLEQIANELPIRLHSYENVTLDNHHYQSCLMVQCLAYVDEEHYILSDICKTPADTMQNATRKTFNYLQASYQFIIYDVNYEAMQRAWAECSRKRKKCELLHNKITTQDKGKAIVKYSG</sequence>
<name>A0A9Q1QE14_9CARY</name>
<organism evidence="1 2">
    <name type="scientific">Carnegiea gigantea</name>
    <dbReference type="NCBI Taxonomy" id="171969"/>
    <lineage>
        <taxon>Eukaryota</taxon>
        <taxon>Viridiplantae</taxon>
        <taxon>Streptophyta</taxon>
        <taxon>Embryophyta</taxon>
        <taxon>Tracheophyta</taxon>
        <taxon>Spermatophyta</taxon>
        <taxon>Magnoliopsida</taxon>
        <taxon>eudicotyledons</taxon>
        <taxon>Gunneridae</taxon>
        <taxon>Pentapetalae</taxon>
        <taxon>Caryophyllales</taxon>
        <taxon>Cactineae</taxon>
        <taxon>Cactaceae</taxon>
        <taxon>Cactoideae</taxon>
        <taxon>Echinocereeae</taxon>
        <taxon>Carnegiea</taxon>
    </lineage>
</organism>
<gene>
    <name evidence="1" type="ORF">Cgig2_011870</name>
</gene>
<dbReference type="OrthoDB" id="1721902at2759"/>
<protein>
    <submittedName>
        <fullName evidence="1">Uncharacterized protein</fullName>
    </submittedName>
</protein>
<comment type="caution">
    <text evidence="1">The sequence shown here is derived from an EMBL/GenBank/DDBJ whole genome shotgun (WGS) entry which is preliminary data.</text>
</comment>
<proteinExistence type="predicted"/>
<accession>A0A9Q1QE14</accession>
<evidence type="ECO:0000313" key="2">
    <source>
        <dbReference type="Proteomes" id="UP001153076"/>
    </source>
</evidence>
<keyword evidence="2" id="KW-1185">Reference proteome</keyword>
<dbReference type="AlphaFoldDB" id="A0A9Q1QE14"/>
<evidence type="ECO:0000313" key="1">
    <source>
        <dbReference type="EMBL" id="KAJ8438687.1"/>
    </source>
</evidence>
<reference evidence="1" key="1">
    <citation type="submission" date="2022-04" db="EMBL/GenBank/DDBJ databases">
        <title>Carnegiea gigantea Genome sequencing and assembly v2.</title>
        <authorList>
            <person name="Copetti D."/>
            <person name="Sanderson M.J."/>
            <person name="Burquez A."/>
            <person name="Wojciechowski M.F."/>
        </authorList>
    </citation>
    <scope>NUCLEOTIDE SEQUENCE</scope>
    <source>
        <strain evidence="1">SGP5-SGP5p</strain>
        <tissue evidence="1">Aerial part</tissue>
    </source>
</reference>
<dbReference type="EMBL" id="JAKOGI010000244">
    <property type="protein sequence ID" value="KAJ8438687.1"/>
    <property type="molecule type" value="Genomic_DNA"/>
</dbReference>
<dbReference type="Proteomes" id="UP001153076">
    <property type="component" value="Unassembled WGS sequence"/>
</dbReference>